<dbReference type="PROSITE" id="PS51257">
    <property type="entry name" value="PROKAR_LIPOPROTEIN"/>
    <property type="match status" value="1"/>
</dbReference>
<dbReference type="InterPro" id="IPR011990">
    <property type="entry name" value="TPR-like_helical_dom_sf"/>
</dbReference>
<protein>
    <submittedName>
        <fullName evidence="8">RagB/SusD family nutrient uptake outer membrane protein</fullName>
    </submittedName>
</protein>
<dbReference type="GO" id="GO:0009279">
    <property type="term" value="C:cell outer membrane"/>
    <property type="evidence" value="ECO:0007669"/>
    <property type="project" value="UniProtKB-SubCell"/>
</dbReference>
<accession>A0A5C7GG70</accession>
<evidence type="ECO:0000256" key="2">
    <source>
        <dbReference type="ARBA" id="ARBA00006275"/>
    </source>
</evidence>
<evidence type="ECO:0000256" key="1">
    <source>
        <dbReference type="ARBA" id="ARBA00004442"/>
    </source>
</evidence>
<dbReference type="OrthoDB" id="5694214at2"/>
<dbReference type="EMBL" id="VRKQ01000012">
    <property type="protein sequence ID" value="TXG36077.1"/>
    <property type="molecule type" value="Genomic_DNA"/>
</dbReference>
<dbReference type="CDD" id="cd08977">
    <property type="entry name" value="SusD"/>
    <property type="match status" value="1"/>
</dbReference>
<dbReference type="Proteomes" id="UP000321080">
    <property type="component" value="Unassembled WGS sequence"/>
</dbReference>
<sequence length="558" mass="62861">MKNIYKIIGLFTVISFGSISCSDVLEVDIPKNQFSEVQVFSSEEGLETAVNGIYINLQGYDYYGSRMRLLLWPHSGKYQSKQGANLDANKLDITNTNINLDKLWLGMYQTINQINVVIKNTEGSGLSNEESTLGQAHFLRAVVYFDLVRMFGEVPLRTQPATKDDLHIAKSSRELLYNQIIQDLKEAAQILPDRGEYIDGRPLKFAANALLAKVYITLAGENDATVQPSGFNAVTESEITVTTITDFWEAAKTELDFVINNGGYSLTNTFADLWTEESRNTSESIFELQYGRTGAVRTNDVIRDVVLKNSSIVPIGANTFGRIRPNKEMLSDHIIQYSGIDYTGVDFISAGKASDMVQLDENVADPRINETYMFNLIVRTDNGKNFNLFPRLNKGNNAYPQLNKYKDTGYDGVTTIKNHIVLRYADILLLRAEVENELNGPGSAYGYVNQVLARARNTSSGATLQPANWDASNVPDKDTFRERIMKEREYELNGEGHEWFDLRRRGLGRFQEQIDHHNAGVVFYKSDGNRDFIFENIETEMTIPIPLSEVSTNNLITE</sequence>
<dbReference type="InterPro" id="IPR012944">
    <property type="entry name" value="SusD_RagB_dom"/>
</dbReference>
<organism evidence="8 9">
    <name type="scientific">Seonamhaeicola maritimus</name>
    <dbReference type="NCBI Taxonomy" id="2591822"/>
    <lineage>
        <taxon>Bacteria</taxon>
        <taxon>Pseudomonadati</taxon>
        <taxon>Bacteroidota</taxon>
        <taxon>Flavobacteriia</taxon>
        <taxon>Flavobacteriales</taxon>
        <taxon>Flavobacteriaceae</taxon>
    </lineage>
</organism>
<reference evidence="8 9" key="1">
    <citation type="submission" date="2019-08" db="EMBL/GenBank/DDBJ databases">
        <title>Seonamhaeicola sediminis sp. nov., isolated from marine sediment.</title>
        <authorList>
            <person name="Cao W.R."/>
        </authorList>
    </citation>
    <scope>NUCLEOTIDE SEQUENCE [LARGE SCALE GENOMIC DNA]</scope>
    <source>
        <strain evidence="8 9">1505</strain>
    </source>
</reference>
<dbReference type="AlphaFoldDB" id="A0A5C7GG70"/>
<comment type="subcellular location">
    <subcellularLocation>
        <location evidence="1">Cell outer membrane</location>
    </subcellularLocation>
</comment>
<feature type="domain" description="RagB/SusD" evidence="6">
    <location>
        <begin position="283"/>
        <end position="556"/>
    </location>
</feature>
<dbReference type="InterPro" id="IPR033985">
    <property type="entry name" value="SusD-like_N"/>
</dbReference>
<evidence type="ECO:0000256" key="4">
    <source>
        <dbReference type="ARBA" id="ARBA00023136"/>
    </source>
</evidence>
<comment type="similarity">
    <text evidence="2">Belongs to the SusD family.</text>
</comment>
<keyword evidence="5" id="KW-0998">Cell outer membrane</keyword>
<evidence type="ECO:0000313" key="8">
    <source>
        <dbReference type="EMBL" id="TXG36077.1"/>
    </source>
</evidence>
<name>A0A5C7GG70_9FLAO</name>
<dbReference type="Pfam" id="PF14322">
    <property type="entry name" value="SusD-like_3"/>
    <property type="match status" value="1"/>
</dbReference>
<evidence type="ECO:0000259" key="6">
    <source>
        <dbReference type="Pfam" id="PF07980"/>
    </source>
</evidence>
<evidence type="ECO:0000313" key="9">
    <source>
        <dbReference type="Proteomes" id="UP000321080"/>
    </source>
</evidence>
<dbReference type="Gene3D" id="1.25.40.390">
    <property type="match status" value="1"/>
</dbReference>
<proteinExistence type="inferred from homology"/>
<keyword evidence="4" id="KW-0472">Membrane</keyword>
<evidence type="ECO:0000259" key="7">
    <source>
        <dbReference type="Pfam" id="PF14322"/>
    </source>
</evidence>
<dbReference type="Pfam" id="PF07980">
    <property type="entry name" value="SusD_RagB"/>
    <property type="match status" value="1"/>
</dbReference>
<gene>
    <name evidence="8" type="ORF">FUA22_13385</name>
</gene>
<keyword evidence="9" id="KW-1185">Reference proteome</keyword>
<comment type="caution">
    <text evidence="8">The sequence shown here is derived from an EMBL/GenBank/DDBJ whole genome shotgun (WGS) entry which is preliminary data.</text>
</comment>
<evidence type="ECO:0000256" key="3">
    <source>
        <dbReference type="ARBA" id="ARBA00022729"/>
    </source>
</evidence>
<feature type="domain" description="SusD-like N-terminal" evidence="7">
    <location>
        <begin position="40"/>
        <end position="215"/>
    </location>
</feature>
<dbReference type="SUPFAM" id="SSF48452">
    <property type="entry name" value="TPR-like"/>
    <property type="match status" value="1"/>
</dbReference>
<dbReference type="RefSeq" id="WP_147769106.1">
    <property type="nucleotide sequence ID" value="NZ_CANNCE010000006.1"/>
</dbReference>
<evidence type="ECO:0000256" key="5">
    <source>
        <dbReference type="ARBA" id="ARBA00023237"/>
    </source>
</evidence>
<keyword evidence="3" id="KW-0732">Signal</keyword>